<keyword evidence="1" id="KW-0238">DNA-binding</keyword>
<dbReference type="PANTHER" id="PTHR46558">
    <property type="entry name" value="TRACRIPTIONAL REGULATORY PROTEIN-RELATED-RELATED"/>
    <property type="match status" value="1"/>
</dbReference>
<dbReference type="EMBL" id="JAROCA020000002">
    <property type="protein sequence ID" value="MDY0406871.1"/>
    <property type="molecule type" value="Genomic_DNA"/>
</dbReference>
<proteinExistence type="predicted"/>
<dbReference type="SMART" id="SM00530">
    <property type="entry name" value="HTH_XRE"/>
    <property type="match status" value="1"/>
</dbReference>
<dbReference type="PANTHER" id="PTHR46558:SF4">
    <property type="entry name" value="DNA-BIDING PHAGE PROTEIN"/>
    <property type="match status" value="1"/>
</dbReference>
<dbReference type="InterPro" id="IPR010982">
    <property type="entry name" value="Lambda_DNA-bd_dom_sf"/>
</dbReference>
<dbReference type="CDD" id="cd00093">
    <property type="entry name" value="HTH_XRE"/>
    <property type="match status" value="1"/>
</dbReference>
<feature type="domain" description="HTH cro/C1-type" evidence="2">
    <location>
        <begin position="10"/>
        <end position="64"/>
    </location>
</feature>
<gene>
    <name evidence="3" type="ORF">P5G51_017270</name>
</gene>
<dbReference type="Gene3D" id="1.10.260.40">
    <property type="entry name" value="lambda repressor-like DNA-binding domains"/>
    <property type="match status" value="1"/>
</dbReference>
<protein>
    <submittedName>
        <fullName evidence="3">Helix-turn-helix domain-containing protein</fullName>
    </submittedName>
</protein>
<evidence type="ECO:0000313" key="4">
    <source>
        <dbReference type="Proteomes" id="UP001228376"/>
    </source>
</evidence>
<dbReference type="PROSITE" id="PS50943">
    <property type="entry name" value="HTH_CROC1"/>
    <property type="match status" value="1"/>
</dbReference>
<evidence type="ECO:0000259" key="2">
    <source>
        <dbReference type="PROSITE" id="PS50943"/>
    </source>
</evidence>
<dbReference type="Proteomes" id="UP001228376">
    <property type="component" value="Unassembled WGS sequence"/>
</dbReference>
<dbReference type="InterPro" id="IPR001387">
    <property type="entry name" value="Cro/C1-type_HTH"/>
</dbReference>
<name>A0ABU5CLT9_9BACI</name>
<organism evidence="3 4">
    <name type="scientific">Tigheibacillus jepli</name>
    <dbReference type="NCBI Taxonomy" id="3035914"/>
    <lineage>
        <taxon>Bacteria</taxon>
        <taxon>Bacillati</taxon>
        <taxon>Bacillota</taxon>
        <taxon>Bacilli</taxon>
        <taxon>Bacillales</taxon>
        <taxon>Bacillaceae</taxon>
        <taxon>Tigheibacillus</taxon>
    </lineage>
</organism>
<keyword evidence="4" id="KW-1185">Reference proteome</keyword>
<dbReference type="RefSeq" id="WP_306067531.1">
    <property type="nucleotide sequence ID" value="NZ_JAROCA020000002.1"/>
</dbReference>
<sequence>MSSDNISYYIKFFRERRGWSQQELADQLHISRAVVSKWETGTVKPGIVALEKLSNLFGVPIDHILGRHYLRDVLLEDYKQIYSTDGRDFDQEAALLLDYLMAHPSEKELLRRYLHLPGNKQEIVFETMKKLIEQLEKN</sequence>
<evidence type="ECO:0000256" key="1">
    <source>
        <dbReference type="ARBA" id="ARBA00023125"/>
    </source>
</evidence>
<reference evidence="3 4" key="1">
    <citation type="submission" date="2023-10" db="EMBL/GenBank/DDBJ databases">
        <title>179-bfca-hs.</title>
        <authorList>
            <person name="Miliotis G."/>
            <person name="Sengupta P."/>
            <person name="Hameed A."/>
            <person name="Chuvochina M."/>
            <person name="Mcdonagh F."/>
            <person name="Simpson A.C."/>
            <person name="Singh N.K."/>
            <person name="Rekha P.D."/>
            <person name="Raman K."/>
            <person name="Hugenholtz P."/>
            <person name="Venkateswaran K."/>
        </authorList>
    </citation>
    <scope>NUCLEOTIDE SEQUENCE [LARGE SCALE GENOMIC DNA]</scope>
    <source>
        <strain evidence="3 4">179-BFC-A-HS</strain>
    </source>
</reference>
<dbReference type="Pfam" id="PF01381">
    <property type="entry name" value="HTH_3"/>
    <property type="match status" value="1"/>
</dbReference>
<comment type="caution">
    <text evidence="3">The sequence shown here is derived from an EMBL/GenBank/DDBJ whole genome shotgun (WGS) entry which is preliminary data.</text>
</comment>
<accession>A0ABU5CLT9</accession>
<dbReference type="SUPFAM" id="SSF47413">
    <property type="entry name" value="lambda repressor-like DNA-binding domains"/>
    <property type="match status" value="1"/>
</dbReference>
<evidence type="ECO:0000313" key="3">
    <source>
        <dbReference type="EMBL" id="MDY0406871.1"/>
    </source>
</evidence>